<reference evidence="1 2" key="1">
    <citation type="journal article" date="2017" name="Nat. Commun.">
        <title>Genome assembly with in vitro proximity ligation data and whole-genome triplication in lettuce.</title>
        <authorList>
            <person name="Reyes-Chin-Wo S."/>
            <person name="Wang Z."/>
            <person name="Yang X."/>
            <person name="Kozik A."/>
            <person name="Arikit S."/>
            <person name="Song C."/>
            <person name="Xia L."/>
            <person name="Froenicke L."/>
            <person name="Lavelle D.O."/>
            <person name="Truco M.J."/>
            <person name="Xia R."/>
            <person name="Zhu S."/>
            <person name="Xu C."/>
            <person name="Xu H."/>
            <person name="Xu X."/>
            <person name="Cox K."/>
            <person name="Korf I."/>
            <person name="Meyers B.C."/>
            <person name="Michelmore R.W."/>
        </authorList>
    </citation>
    <scope>NUCLEOTIDE SEQUENCE [LARGE SCALE GENOMIC DNA]</scope>
    <source>
        <strain evidence="2">cv. Salinas</strain>
        <tissue evidence="1">Seedlings</tissue>
    </source>
</reference>
<accession>A0A9R1XHF6</accession>
<comment type="caution">
    <text evidence="1">The sequence shown here is derived from an EMBL/GenBank/DDBJ whole genome shotgun (WGS) entry which is preliminary data.</text>
</comment>
<keyword evidence="2" id="KW-1185">Reference proteome</keyword>
<evidence type="ECO:0000313" key="1">
    <source>
        <dbReference type="EMBL" id="KAJ0214780.1"/>
    </source>
</evidence>
<evidence type="ECO:0000313" key="2">
    <source>
        <dbReference type="Proteomes" id="UP000235145"/>
    </source>
</evidence>
<sequence>MDEENNIEDVDVDMADLCLNVESDVEGVFINDDHEPEDMEVINNEELKSLDEGSDQDKERRALIKNLGKEKRCSLGSVHMQSFLVGQKLKSKKRIKGVN</sequence>
<proteinExistence type="predicted"/>
<dbReference type="Proteomes" id="UP000235145">
    <property type="component" value="Unassembled WGS sequence"/>
</dbReference>
<dbReference type="EMBL" id="NBSK02000004">
    <property type="protein sequence ID" value="KAJ0214780.1"/>
    <property type="molecule type" value="Genomic_DNA"/>
</dbReference>
<gene>
    <name evidence="1" type="ORF">LSAT_V11C400209010</name>
</gene>
<name>A0A9R1XHF6_LACSA</name>
<organism evidence="1 2">
    <name type="scientific">Lactuca sativa</name>
    <name type="common">Garden lettuce</name>
    <dbReference type="NCBI Taxonomy" id="4236"/>
    <lineage>
        <taxon>Eukaryota</taxon>
        <taxon>Viridiplantae</taxon>
        <taxon>Streptophyta</taxon>
        <taxon>Embryophyta</taxon>
        <taxon>Tracheophyta</taxon>
        <taxon>Spermatophyta</taxon>
        <taxon>Magnoliopsida</taxon>
        <taxon>eudicotyledons</taxon>
        <taxon>Gunneridae</taxon>
        <taxon>Pentapetalae</taxon>
        <taxon>asterids</taxon>
        <taxon>campanulids</taxon>
        <taxon>Asterales</taxon>
        <taxon>Asteraceae</taxon>
        <taxon>Cichorioideae</taxon>
        <taxon>Cichorieae</taxon>
        <taxon>Lactucinae</taxon>
        <taxon>Lactuca</taxon>
    </lineage>
</organism>
<protein>
    <submittedName>
        <fullName evidence="1">Uncharacterized protein</fullName>
    </submittedName>
</protein>
<dbReference type="AlphaFoldDB" id="A0A9R1XHF6"/>